<dbReference type="SUPFAM" id="SSF56300">
    <property type="entry name" value="Metallo-dependent phosphatases"/>
    <property type="match status" value="1"/>
</dbReference>
<evidence type="ECO:0000256" key="2">
    <source>
        <dbReference type="ARBA" id="ARBA00022801"/>
    </source>
</evidence>
<dbReference type="Pfam" id="PF00149">
    <property type="entry name" value="Metallophos"/>
    <property type="match status" value="1"/>
</dbReference>
<organism evidence="6 7">
    <name type="scientific">Treponema bryantii</name>
    <dbReference type="NCBI Taxonomy" id="163"/>
    <lineage>
        <taxon>Bacteria</taxon>
        <taxon>Pseudomonadati</taxon>
        <taxon>Spirochaetota</taxon>
        <taxon>Spirochaetia</taxon>
        <taxon>Spirochaetales</taxon>
        <taxon>Treponemataceae</taxon>
        <taxon>Treponema</taxon>
    </lineage>
</organism>
<evidence type="ECO:0000313" key="6">
    <source>
        <dbReference type="EMBL" id="SFI74813.1"/>
    </source>
</evidence>
<gene>
    <name evidence="6" type="ORF">SAMN04487775_105108</name>
</gene>
<dbReference type="PROSITE" id="PS51257">
    <property type="entry name" value="PROKAR_LIPOPROTEIN"/>
    <property type="match status" value="1"/>
</dbReference>
<dbReference type="GO" id="GO:0046872">
    <property type="term" value="F:metal ion binding"/>
    <property type="evidence" value="ECO:0007669"/>
    <property type="project" value="UniProtKB-KW"/>
</dbReference>
<dbReference type="AlphaFoldDB" id="A0A1I3KQL9"/>
<dbReference type="PANTHER" id="PTHR42988">
    <property type="entry name" value="PHOSPHOHYDROLASE"/>
    <property type="match status" value="1"/>
</dbReference>
<name>A0A1I3KQL9_9SPIR</name>
<dbReference type="Proteomes" id="UP000182737">
    <property type="component" value="Unassembled WGS sequence"/>
</dbReference>
<keyword evidence="1" id="KW-0479">Metal-binding</keyword>
<keyword evidence="3" id="KW-0408">Iron</keyword>
<dbReference type="InterPro" id="IPR029052">
    <property type="entry name" value="Metallo-depent_PP-like"/>
</dbReference>
<comment type="similarity">
    <text evidence="4">Belongs to the cyclic nucleotide phosphodiesterase class-III family.</text>
</comment>
<sequence>MIFRVARVFVISIFLFFLTSCYGSWNFFYEGNNVDERTQEMKWISDSNDLQFEQSGVSKLGGTYTVLVLSDTHFGSKKKPVNPQKLYNWLDTKKESPDYPSFAICLGDATELGRRDDFDLYHDFCKTLQTKYNLSLIFNACGNHDIYQNNWENWERECYPYTSFYRFQTTNFSWYCLDTASGAVGYEQYKKLMAVFELDPRPKIVFTHYPYVRFNINCSNMAETTERNLMISDFYKNKVKCLLGGHNHTATYDNLGFNDYGIPSYGYVEKWGLLYVDEAAGTAELIFCGDN</sequence>
<protein>
    <submittedName>
        <fullName evidence="6">Calcineurin-like phosphoesterase</fullName>
    </submittedName>
</protein>
<evidence type="ECO:0000256" key="1">
    <source>
        <dbReference type="ARBA" id="ARBA00022723"/>
    </source>
</evidence>
<evidence type="ECO:0000313" key="7">
    <source>
        <dbReference type="Proteomes" id="UP000182737"/>
    </source>
</evidence>
<dbReference type="RefSeq" id="WP_074931431.1">
    <property type="nucleotide sequence ID" value="NZ_FORI01000005.1"/>
</dbReference>
<dbReference type="EMBL" id="FORI01000005">
    <property type="protein sequence ID" value="SFI74813.1"/>
    <property type="molecule type" value="Genomic_DNA"/>
</dbReference>
<evidence type="ECO:0000259" key="5">
    <source>
        <dbReference type="Pfam" id="PF00149"/>
    </source>
</evidence>
<evidence type="ECO:0000256" key="3">
    <source>
        <dbReference type="ARBA" id="ARBA00023004"/>
    </source>
</evidence>
<dbReference type="GO" id="GO:0016787">
    <property type="term" value="F:hydrolase activity"/>
    <property type="evidence" value="ECO:0007669"/>
    <property type="project" value="UniProtKB-KW"/>
</dbReference>
<keyword evidence="7" id="KW-1185">Reference proteome</keyword>
<evidence type="ECO:0000256" key="4">
    <source>
        <dbReference type="ARBA" id="ARBA00025742"/>
    </source>
</evidence>
<dbReference type="PANTHER" id="PTHR42988:SF2">
    <property type="entry name" value="CYCLIC NUCLEOTIDE PHOSPHODIESTERASE CBUA0032-RELATED"/>
    <property type="match status" value="1"/>
</dbReference>
<reference evidence="7" key="1">
    <citation type="submission" date="2016-10" db="EMBL/GenBank/DDBJ databases">
        <authorList>
            <person name="Varghese N."/>
            <person name="Submissions S."/>
        </authorList>
    </citation>
    <scope>NUCLEOTIDE SEQUENCE [LARGE SCALE GENOMIC DNA]</scope>
    <source>
        <strain evidence="7">XBD1002</strain>
    </source>
</reference>
<dbReference type="InterPro" id="IPR004843">
    <property type="entry name" value="Calcineurin-like_PHP"/>
</dbReference>
<dbReference type="Gene3D" id="3.60.21.10">
    <property type="match status" value="1"/>
</dbReference>
<proteinExistence type="inferred from homology"/>
<dbReference type="OrthoDB" id="359158at2"/>
<accession>A0A1I3KQL9</accession>
<feature type="domain" description="Calcineurin-like phosphoesterase" evidence="5">
    <location>
        <begin position="65"/>
        <end position="249"/>
    </location>
</feature>
<dbReference type="InterPro" id="IPR050884">
    <property type="entry name" value="CNP_phosphodiesterase-III"/>
</dbReference>
<keyword evidence="2" id="KW-0378">Hydrolase</keyword>